<dbReference type="Proteomes" id="UP000594205">
    <property type="component" value="Chromosome"/>
</dbReference>
<evidence type="ECO:0000313" key="2">
    <source>
        <dbReference type="Proteomes" id="UP000594205"/>
    </source>
</evidence>
<dbReference type="KEGG" id="sfeu:IM697_18585"/>
<dbReference type="AlphaFoldDB" id="A0A7M2SWH4"/>
<dbReference type="EMBL" id="CP063373">
    <property type="protein sequence ID" value="QOV40229.1"/>
    <property type="molecule type" value="Genomic_DNA"/>
</dbReference>
<evidence type="ECO:0000313" key="1">
    <source>
        <dbReference type="EMBL" id="QOV40229.1"/>
    </source>
</evidence>
<protein>
    <submittedName>
        <fullName evidence="1">Uncharacterized protein</fullName>
    </submittedName>
</protein>
<proteinExistence type="predicted"/>
<accession>A0A7M2SWH4</accession>
<name>A0A7M2SWH4_9ACTN</name>
<keyword evidence="2" id="KW-1185">Reference proteome</keyword>
<gene>
    <name evidence="1" type="ORF">IM697_18585</name>
</gene>
<organism evidence="1 2">
    <name type="scientific">Streptomyces ferrugineus</name>
    <dbReference type="NCBI Taxonomy" id="1413221"/>
    <lineage>
        <taxon>Bacteria</taxon>
        <taxon>Bacillati</taxon>
        <taxon>Actinomycetota</taxon>
        <taxon>Actinomycetes</taxon>
        <taxon>Kitasatosporales</taxon>
        <taxon>Streptomycetaceae</taxon>
        <taxon>Streptomyces</taxon>
    </lineage>
</organism>
<reference evidence="1 2" key="1">
    <citation type="submission" date="2020-10" db="EMBL/GenBank/DDBJ databases">
        <title>Streptomyces ferrugineus complate genome analysis.</title>
        <authorList>
            <person name="Anwar N."/>
        </authorList>
    </citation>
    <scope>NUCLEOTIDE SEQUENCE [LARGE SCALE GENOMIC DNA]</scope>
    <source>
        <strain evidence="1 2">CCTCC AA2014009</strain>
    </source>
</reference>
<sequence>MAVSLDKTEQLLFFLSVTTGLGTEDAKVHNLALTYEESYEDQLEEMHRQADAIDGATVHCLIAGDRSAAYAVARTGQDFDTLLDQWLEQEARAGRA</sequence>
<dbReference type="RefSeq" id="WP_194048816.1">
    <property type="nucleotide sequence ID" value="NZ_CP063373.1"/>
</dbReference>